<organism evidence="2 3">
    <name type="scientific">Sandaracinomonas limnophila</name>
    <dbReference type="NCBI Taxonomy" id="1862386"/>
    <lineage>
        <taxon>Bacteria</taxon>
        <taxon>Pseudomonadati</taxon>
        <taxon>Bacteroidota</taxon>
        <taxon>Cytophagia</taxon>
        <taxon>Cytophagales</taxon>
        <taxon>Flectobacillaceae</taxon>
        <taxon>Sandaracinomonas</taxon>
    </lineage>
</organism>
<evidence type="ECO:0000259" key="1">
    <source>
        <dbReference type="Pfam" id="PF13439"/>
    </source>
</evidence>
<dbReference type="Gene3D" id="3.40.50.2000">
    <property type="entry name" value="Glycogen Phosphorylase B"/>
    <property type="match status" value="2"/>
</dbReference>
<dbReference type="Pfam" id="PF13692">
    <property type="entry name" value="Glyco_trans_1_4"/>
    <property type="match status" value="1"/>
</dbReference>
<dbReference type="CDD" id="cd03801">
    <property type="entry name" value="GT4_PimA-like"/>
    <property type="match status" value="1"/>
</dbReference>
<name>A0A437PUT0_9BACT</name>
<evidence type="ECO:0000313" key="2">
    <source>
        <dbReference type="EMBL" id="RVU26000.1"/>
    </source>
</evidence>
<dbReference type="AlphaFoldDB" id="A0A437PUT0"/>
<sequence length="305" mass="34992">MFVQLNQFSKRGVDIRQICFKKIFNPFYFVFQLFKYYNLNPDILHSQYGSGNGFLTSLLKAKFKVLSIRGSDWYYHVNQGFVGRIRSYIATRLTYFSLGRYDSIIVMSYRIKAELVNKFPDLEHRISVVTDGIDLDNFYPMDKFEAKSLIGIKNNTFLIGLGSIDSNNSIKNIPLALKSIEIAKKSIPNLEFIFISNVPHQDIFKYLSACDVVLLTSEYEGWPNIIKEALACNTPFVSTDVSDLKLISKRTEFCFVSKPDPLFIAKNIIKLYSKLLVDKPKDLTVIASEFALTSVLDKILNIYKL</sequence>
<proteinExistence type="predicted"/>
<accession>A0A437PUT0</accession>
<keyword evidence="2" id="KW-0808">Transferase</keyword>
<dbReference type="Pfam" id="PF13439">
    <property type="entry name" value="Glyco_transf_4"/>
    <property type="match status" value="1"/>
</dbReference>
<dbReference type="GO" id="GO:0016757">
    <property type="term" value="F:glycosyltransferase activity"/>
    <property type="evidence" value="ECO:0007669"/>
    <property type="project" value="UniProtKB-ARBA"/>
</dbReference>
<dbReference type="Proteomes" id="UP000282832">
    <property type="component" value="Unassembled WGS sequence"/>
</dbReference>
<dbReference type="SUPFAM" id="SSF53756">
    <property type="entry name" value="UDP-Glycosyltransferase/glycogen phosphorylase"/>
    <property type="match status" value="1"/>
</dbReference>
<dbReference type="PANTHER" id="PTHR12526">
    <property type="entry name" value="GLYCOSYLTRANSFERASE"/>
    <property type="match status" value="1"/>
</dbReference>
<dbReference type="PANTHER" id="PTHR12526:SF630">
    <property type="entry name" value="GLYCOSYLTRANSFERASE"/>
    <property type="match status" value="1"/>
</dbReference>
<protein>
    <submittedName>
        <fullName evidence="2">Glycosyltransferase</fullName>
    </submittedName>
</protein>
<reference evidence="2 3" key="1">
    <citation type="submission" date="2019-01" db="EMBL/GenBank/DDBJ databases">
        <authorList>
            <person name="Chen W.-M."/>
        </authorList>
    </citation>
    <scope>NUCLEOTIDE SEQUENCE [LARGE SCALE GENOMIC DNA]</scope>
    <source>
        <strain evidence="2 3">FSY-15</strain>
    </source>
</reference>
<keyword evidence="3" id="KW-1185">Reference proteome</keyword>
<dbReference type="EMBL" id="SACY01000002">
    <property type="protein sequence ID" value="RVU26000.1"/>
    <property type="molecule type" value="Genomic_DNA"/>
</dbReference>
<dbReference type="InterPro" id="IPR028098">
    <property type="entry name" value="Glyco_trans_4-like_N"/>
</dbReference>
<comment type="caution">
    <text evidence="2">The sequence shown here is derived from an EMBL/GenBank/DDBJ whole genome shotgun (WGS) entry which is preliminary data.</text>
</comment>
<dbReference type="OrthoDB" id="9792269at2"/>
<gene>
    <name evidence="2" type="ORF">EOJ36_04055</name>
</gene>
<evidence type="ECO:0000313" key="3">
    <source>
        <dbReference type="Proteomes" id="UP000282832"/>
    </source>
</evidence>
<feature type="domain" description="Glycosyltransferase subfamily 4-like N-terminal" evidence="1">
    <location>
        <begin position="25"/>
        <end position="136"/>
    </location>
</feature>